<gene>
    <name evidence="2" type="ORF">GCM10023320_82150</name>
</gene>
<dbReference type="Pfam" id="PF01593">
    <property type="entry name" value="Amino_oxidase"/>
    <property type="match status" value="1"/>
</dbReference>
<keyword evidence="3" id="KW-1185">Reference proteome</keyword>
<comment type="caution">
    <text evidence="2">The sequence shown here is derived from an EMBL/GenBank/DDBJ whole genome shotgun (WGS) entry which is preliminary data.</text>
</comment>
<organism evidence="2 3">
    <name type="scientific">Pseudonocardia adelaidensis</name>
    <dbReference type="NCBI Taxonomy" id="648754"/>
    <lineage>
        <taxon>Bacteria</taxon>
        <taxon>Bacillati</taxon>
        <taxon>Actinomycetota</taxon>
        <taxon>Actinomycetes</taxon>
        <taxon>Pseudonocardiales</taxon>
        <taxon>Pseudonocardiaceae</taxon>
        <taxon>Pseudonocardia</taxon>
    </lineage>
</organism>
<dbReference type="InterPro" id="IPR050281">
    <property type="entry name" value="Flavin_monoamine_oxidase"/>
</dbReference>
<dbReference type="InterPro" id="IPR036188">
    <property type="entry name" value="FAD/NAD-bd_sf"/>
</dbReference>
<dbReference type="PANTHER" id="PTHR10742">
    <property type="entry name" value="FLAVIN MONOAMINE OXIDASE"/>
    <property type="match status" value="1"/>
</dbReference>
<dbReference type="SUPFAM" id="SSF54373">
    <property type="entry name" value="FAD-linked reductases, C-terminal domain"/>
    <property type="match status" value="1"/>
</dbReference>
<sequence>MGAGVAGLVAAYELNGRGYDVDVYEASPRVGGRIHTHRFGPEPAAPYVELGAMRIPTKHRHAMRYVRELGLIDRVRPFRTLLSEASNYLISESGPVRLSEAMPALVGSLQRRLPRSGYREASLRFAAFLTLAVEAIAPVYMRGQLLGNPMQIGRLVDRLDGMDLGPYLPEPDRSARLAEFFVDNPGFRSLLPLGLDGFIDDIVTETNADLVSLEGGMDALPRRLADALTAAVWVDHKVVGIRARKQDVVIEVVHAKRTIVRRYDYVLCTIPFSALRHIRLCDFDPDKLAIVRKIEYCPATKVAFYCREPFWRNDGISGGASFTGGGIRQTYYPDSGSVLLASYTIGEEADRLGRMKPADRHEYVRQQLAKVHPQILEPGMVRAAASQAWGHDEWSRGGCTVRWGKDDGQIADELELAAAPQNHLFFAGEHCSKNPAWIDGAIESALEAVDGIDADLTGSYPVRRSA</sequence>
<reference evidence="3" key="1">
    <citation type="journal article" date="2019" name="Int. J. Syst. Evol. Microbiol.">
        <title>The Global Catalogue of Microorganisms (GCM) 10K type strain sequencing project: providing services to taxonomists for standard genome sequencing and annotation.</title>
        <authorList>
            <consortium name="The Broad Institute Genomics Platform"/>
            <consortium name="The Broad Institute Genome Sequencing Center for Infectious Disease"/>
            <person name="Wu L."/>
            <person name="Ma J."/>
        </authorList>
    </citation>
    <scope>NUCLEOTIDE SEQUENCE [LARGE SCALE GENOMIC DNA]</scope>
    <source>
        <strain evidence="3">JCM 18302</strain>
    </source>
</reference>
<accession>A0ABP9PE77</accession>
<dbReference type="SUPFAM" id="SSF51905">
    <property type="entry name" value="FAD/NAD(P)-binding domain"/>
    <property type="match status" value="1"/>
</dbReference>
<name>A0ABP9PE77_9PSEU</name>
<dbReference type="PANTHER" id="PTHR10742:SF342">
    <property type="entry name" value="AMINE OXIDASE"/>
    <property type="match status" value="1"/>
</dbReference>
<evidence type="ECO:0000313" key="2">
    <source>
        <dbReference type="EMBL" id="GAA5142162.1"/>
    </source>
</evidence>
<dbReference type="InterPro" id="IPR002937">
    <property type="entry name" value="Amino_oxidase"/>
</dbReference>
<evidence type="ECO:0000313" key="3">
    <source>
        <dbReference type="Proteomes" id="UP001500804"/>
    </source>
</evidence>
<proteinExistence type="predicted"/>
<dbReference type="Proteomes" id="UP001500804">
    <property type="component" value="Unassembled WGS sequence"/>
</dbReference>
<feature type="domain" description="Amine oxidase" evidence="1">
    <location>
        <begin position="5"/>
        <end position="451"/>
    </location>
</feature>
<dbReference type="EMBL" id="BAABJO010000058">
    <property type="protein sequence ID" value="GAA5142162.1"/>
    <property type="molecule type" value="Genomic_DNA"/>
</dbReference>
<dbReference type="Gene3D" id="3.50.50.60">
    <property type="entry name" value="FAD/NAD(P)-binding domain"/>
    <property type="match status" value="1"/>
</dbReference>
<evidence type="ECO:0000259" key="1">
    <source>
        <dbReference type="Pfam" id="PF01593"/>
    </source>
</evidence>
<protein>
    <submittedName>
        <fullName evidence="2">FAD-dependent oxidoreductase</fullName>
    </submittedName>
</protein>